<dbReference type="Proteomes" id="UP000009232">
    <property type="component" value="Chromosome"/>
</dbReference>
<accession>F6DCW9</accession>
<name>F6DCW9_THICA</name>
<dbReference type="RefSeq" id="WP_013835483.1">
    <property type="nucleotide sequence ID" value="NC_015581.1"/>
</dbReference>
<dbReference type="EMBL" id="CP002776">
    <property type="protein sequence ID" value="AEG31705.1"/>
    <property type="molecule type" value="Genomic_DNA"/>
</dbReference>
<reference evidence="1 2" key="1">
    <citation type="submission" date="2011-05" db="EMBL/GenBank/DDBJ databases">
        <title>Complete sequence of Thioalkalimicrobium cyclicum ALM1.</title>
        <authorList>
            <consortium name="US DOE Joint Genome Institute"/>
            <person name="Lucas S."/>
            <person name="Han J."/>
            <person name="Lapidus A."/>
            <person name="Cheng J.-F."/>
            <person name="Goodwin L."/>
            <person name="Pitluck S."/>
            <person name="Peters L."/>
            <person name="Mikhailova N."/>
            <person name="Davenport K."/>
            <person name="Han C."/>
            <person name="Tapia R."/>
            <person name="Land M."/>
            <person name="Hauser L."/>
            <person name="Kyrpides N."/>
            <person name="Ivanova N."/>
            <person name="Pagani I."/>
            <person name="Kappler U."/>
            <person name="Woyke T."/>
        </authorList>
    </citation>
    <scope>NUCLEOTIDE SEQUENCE [LARGE SCALE GENOMIC DNA]</scope>
    <source>
        <strain evidence="2">DSM 14477 / JCM 11371 / ALM1</strain>
    </source>
</reference>
<evidence type="ECO:0000313" key="2">
    <source>
        <dbReference type="Proteomes" id="UP000009232"/>
    </source>
</evidence>
<dbReference type="InterPro" id="IPR029044">
    <property type="entry name" value="Nucleotide-diphossugar_trans"/>
</dbReference>
<dbReference type="AlphaFoldDB" id="F6DCW9"/>
<dbReference type="HOGENOM" id="CLU_076581_0_0_6"/>
<organism evidence="1 2">
    <name type="scientific">Thiomicrospira cyclica (strain DSM 14477 / JCM 11371 / ALM1)</name>
    <name type="common">Thioalkalimicrobium cyclicum</name>
    <dbReference type="NCBI Taxonomy" id="717773"/>
    <lineage>
        <taxon>Bacteria</taxon>
        <taxon>Pseudomonadati</taxon>
        <taxon>Pseudomonadota</taxon>
        <taxon>Gammaproteobacteria</taxon>
        <taxon>Thiotrichales</taxon>
        <taxon>Piscirickettsiaceae</taxon>
        <taxon>Thiomicrospira</taxon>
    </lineage>
</organism>
<keyword evidence="2" id="KW-1185">Reference proteome</keyword>
<dbReference type="STRING" id="717773.Thicy_0938"/>
<evidence type="ECO:0008006" key="3">
    <source>
        <dbReference type="Google" id="ProtNLM"/>
    </source>
</evidence>
<gene>
    <name evidence="1" type="ordered locus">Thicy_0938</name>
</gene>
<dbReference type="OrthoDB" id="564871at2"/>
<dbReference type="KEGG" id="tcy:Thicy_0938"/>
<dbReference type="Gene3D" id="3.90.550.10">
    <property type="entry name" value="Spore Coat Polysaccharide Biosynthesis Protein SpsA, Chain A"/>
    <property type="match status" value="1"/>
</dbReference>
<protein>
    <recommendedName>
        <fullName evidence="3">Glycosyltransferase</fullName>
    </recommendedName>
</protein>
<evidence type="ECO:0000313" key="1">
    <source>
        <dbReference type="EMBL" id="AEG31705.1"/>
    </source>
</evidence>
<dbReference type="SUPFAM" id="SSF53448">
    <property type="entry name" value="Nucleotide-diphospho-sugar transferases"/>
    <property type="match status" value="1"/>
</dbReference>
<dbReference type="eggNOG" id="ENOG502Z7IB">
    <property type="taxonomic scope" value="Bacteria"/>
</dbReference>
<proteinExistence type="predicted"/>
<sequence length="242" mass="27444">MINIVCLKWGTKYSTEYVNRLYRMVKKNITVPFSFHCITEQSAGLYPEISVLELKNPELEGWWHKLSLFHSDCYGLKGTVLYLDLDVVITDSLDPVISFSSGSFCTIKSRGKRLNARFNSSVIRFEAGSVPFIWEAFVFNQQWILNNLDGDQDWLGMIVPGATTFPDHLIVSFKKNCMAQGQSWLGIGEKLMKKGLIKPKGESVVPKGAAVVIFHGLPNPEDVAETSYKQWKKSPWIKKCWG</sequence>